<reference evidence="1 2" key="1">
    <citation type="submission" date="2016-11" db="EMBL/GenBank/DDBJ databases">
        <title>Mixed transmission modes and dynamic genome evolution in an obligate animal-bacterial symbiosis.</title>
        <authorList>
            <person name="Russell S.L."/>
            <person name="Corbett-Detig R.B."/>
            <person name="Cavanaugh C.M."/>
        </authorList>
    </citation>
    <scope>NUCLEOTIDE SEQUENCE [LARGE SCALE GENOMIC DNA]</scope>
    <source>
        <strain evidence="1">Sp-SM6</strain>
    </source>
</reference>
<accession>A0A1T2L0L5</accession>
<keyword evidence="2" id="KW-1185">Reference proteome</keyword>
<evidence type="ECO:0000313" key="1">
    <source>
        <dbReference type="EMBL" id="OOZ38639.1"/>
    </source>
</evidence>
<protein>
    <submittedName>
        <fullName evidence="1">Uncharacterized protein</fullName>
    </submittedName>
</protein>
<name>A0A1T2L0L5_9GAMM</name>
<comment type="caution">
    <text evidence="1">The sequence shown here is derived from an EMBL/GenBank/DDBJ whole genome shotgun (WGS) entry which is preliminary data.</text>
</comment>
<dbReference type="AlphaFoldDB" id="A0A1T2L0L5"/>
<gene>
    <name evidence="1" type="ORF">BOW52_08210</name>
</gene>
<organism evidence="1 2">
    <name type="scientific">Solemya elarraichensis gill symbiont</name>
    <dbReference type="NCBI Taxonomy" id="1918949"/>
    <lineage>
        <taxon>Bacteria</taxon>
        <taxon>Pseudomonadati</taxon>
        <taxon>Pseudomonadota</taxon>
        <taxon>Gammaproteobacteria</taxon>
        <taxon>sulfur-oxidizing symbionts</taxon>
    </lineage>
</organism>
<dbReference type="Proteomes" id="UP000190198">
    <property type="component" value="Unassembled WGS sequence"/>
</dbReference>
<sequence>MGNPIMLGKRRRISGSYANLKRTILKKVGNKDRQVTSEPKIIDITKNAMAPSGVIGFFEIKKDGNNPFTFTKSIFYIVVQAQ</sequence>
<evidence type="ECO:0000313" key="2">
    <source>
        <dbReference type="Proteomes" id="UP000190198"/>
    </source>
</evidence>
<proteinExistence type="predicted"/>
<dbReference type="EMBL" id="MPRK01000165">
    <property type="protein sequence ID" value="OOZ38639.1"/>
    <property type="molecule type" value="Genomic_DNA"/>
</dbReference>